<dbReference type="AlphaFoldDB" id="A0A284RHF0"/>
<gene>
    <name evidence="1" type="ORF">ARMOST_11548</name>
</gene>
<accession>A0A284RHF0</accession>
<sequence>MSSSKPAERTKRDPRYPYADISLRAASTLNLNLYKVLCFGNQDPWNNQDSGSLVPPGRIIVDYTLNLVVQPFSKVGWDVLHWADTSAILSLQCSPNTSFSLGLGLRQDDGRSSEREAASDHVKGWPFATRRDEESILGKDFTVQFTLTKFLSPHPGLTFPSPREREYVEPAPRF</sequence>
<organism evidence="1 2">
    <name type="scientific">Armillaria ostoyae</name>
    <name type="common">Armillaria root rot fungus</name>
    <dbReference type="NCBI Taxonomy" id="47428"/>
    <lineage>
        <taxon>Eukaryota</taxon>
        <taxon>Fungi</taxon>
        <taxon>Dikarya</taxon>
        <taxon>Basidiomycota</taxon>
        <taxon>Agaricomycotina</taxon>
        <taxon>Agaricomycetes</taxon>
        <taxon>Agaricomycetidae</taxon>
        <taxon>Agaricales</taxon>
        <taxon>Marasmiineae</taxon>
        <taxon>Physalacriaceae</taxon>
        <taxon>Armillaria</taxon>
    </lineage>
</organism>
<proteinExistence type="predicted"/>
<dbReference type="OrthoDB" id="10526379at2759"/>
<reference evidence="2" key="1">
    <citation type="journal article" date="2017" name="Nat. Ecol. Evol.">
        <title>Genome expansion and lineage-specific genetic innovations in the forest pathogenic fungi Armillaria.</title>
        <authorList>
            <person name="Sipos G."/>
            <person name="Prasanna A.N."/>
            <person name="Walter M.C."/>
            <person name="O'Connor E."/>
            <person name="Balint B."/>
            <person name="Krizsan K."/>
            <person name="Kiss B."/>
            <person name="Hess J."/>
            <person name="Varga T."/>
            <person name="Slot J."/>
            <person name="Riley R."/>
            <person name="Boka B."/>
            <person name="Rigling D."/>
            <person name="Barry K."/>
            <person name="Lee J."/>
            <person name="Mihaltcheva S."/>
            <person name="LaButti K."/>
            <person name="Lipzen A."/>
            <person name="Waldron R."/>
            <person name="Moloney N.M."/>
            <person name="Sperisen C."/>
            <person name="Kredics L."/>
            <person name="Vagvoelgyi C."/>
            <person name="Patrignani A."/>
            <person name="Fitzpatrick D."/>
            <person name="Nagy I."/>
            <person name="Doyle S."/>
            <person name="Anderson J.B."/>
            <person name="Grigoriev I.V."/>
            <person name="Gueldener U."/>
            <person name="Muensterkoetter M."/>
            <person name="Nagy L.G."/>
        </authorList>
    </citation>
    <scope>NUCLEOTIDE SEQUENCE [LARGE SCALE GENOMIC DNA]</scope>
    <source>
        <strain evidence="2">C18/9</strain>
    </source>
</reference>
<dbReference type="EMBL" id="FUEG01000009">
    <property type="protein sequence ID" value="SJL08185.1"/>
    <property type="molecule type" value="Genomic_DNA"/>
</dbReference>
<evidence type="ECO:0000313" key="1">
    <source>
        <dbReference type="EMBL" id="SJL08185.1"/>
    </source>
</evidence>
<keyword evidence="2" id="KW-1185">Reference proteome</keyword>
<protein>
    <submittedName>
        <fullName evidence="1">Uncharacterized protein</fullName>
    </submittedName>
</protein>
<evidence type="ECO:0000313" key="2">
    <source>
        <dbReference type="Proteomes" id="UP000219338"/>
    </source>
</evidence>
<dbReference type="Proteomes" id="UP000219338">
    <property type="component" value="Unassembled WGS sequence"/>
</dbReference>
<name>A0A284RHF0_ARMOS</name>